<feature type="region of interest" description="Disordered" evidence="1">
    <location>
        <begin position="337"/>
        <end position="367"/>
    </location>
</feature>
<evidence type="ECO:0000313" key="4">
    <source>
        <dbReference type="EMBL" id="CAB3781774.1"/>
    </source>
</evidence>
<dbReference type="Proteomes" id="UP000494115">
    <property type="component" value="Unassembled WGS sequence"/>
</dbReference>
<proteinExistence type="predicted"/>
<keyword evidence="2" id="KW-0472">Membrane</keyword>
<feature type="transmembrane region" description="Helical" evidence="2">
    <location>
        <begin position="30"/>
        <end position="48"/>
    </location>
</feature>
<accession>A0A6S7AYD0</accession>
<dbReference type="Pfam" id="PF01464">
    <property type="entry name" value="SLT"/>
    <property type="match status" value="1"/>
</dbReference>
<name>A0A6S7AYD0_9BURK</name>
<feature type="domain" description="Transglycosylase SLT" evidence="3">
    <location>
        <begin position="201"/>
        <end position="274"/>
    </location>
</feature>
<dbReference type="SUPFAM" id="SSF53955">
    <property type="entry name" value="Lysozyme-like"/>
    <property type="match status" value="1"/>
</dbReference>
<dbReference type="Gene3D" id="1.10.530.10">
    <property type="match status" value="1"/>
</dbReference>
<dbReference type="InterPro" id="IPR023346">
    <property type="entry name" value="Lysozyme-like_dom_sf"/>
</dbReference>
<evidence type="ECO:0000259" key="3">
    <source>
        <dbReference type="Pfam" id="PF01464"/>
    </source>
</evidence>
<keyword evidence="2" id="KW-1133">Transmembrane helix</keyword>
<evidence type="ECO:0000256" key="1">
    <source>
        <dbReference type="SAM" id="MobiDB-lite"/>
    </source>
</evidence>
<dbReference type="RefSeq" id="WP_175103929.1">
    <property type="nucleotide sequence ID" value="NZ_CADIKM010000004.1"/>
</dbReference>
<reference evidence="4 5" key="1">
    <citation type="submission" date="2020-04" db="EMBL/GenBank/DDBJ databases">
        <authorList>
            <person name="De Canck E."/>
        </authorList>
    </citation>
    <scope>NUCLEOTIDE SEQUENCE [LARGE SCALE GENOMIC DNA]</scope>
    <source>
        <strain evidence="4 5">LMG 28138</strain>
    </source>
</reference>
<gene>
    <name evidence="4" type="ORF">LMG28138_01327</name>
</gene>
<sequence length="376" mass="40066">MFARLPWLADSRSLQVVRAAVRRGTRFSHYFFNALGVVAFVGAVTLWLQPQWRAIAAARLMPLLAAAEQTGPAVGRLLSSGAIQVLVPSTDARASSLPRIPYAYSQPAPYAYAQPAAVNTDSMPLQLTSDNALDPRGLPSIEPFANMIPDSRVVADARDDRVVLTLDEQSRVATFLSRRYRVAETPMSRLVHASFDTGREVGLDPLLLLSVMAIESGFNPYAESGVGAQGLMQVMSKVHSDKFDYFGGPTAALQPLANIKVGALVLKDCIARGGSLSAGLRLYVGSTTPNSDGGYGAKVLAERMRLRDVSHGRYVPLNAPQAPVQAVPITTAKVPAHPVAKASADDEALESPEGKDDTSAPRASVPAAEHLAVATW</sequence>
<evidence type="ECO:0000256" key="2">
    <source>
        <dbReference type="SAM" id="Phobius"/>
    </source>
</evidence>
<organism evidence="4 5">
    <name type="scientific">Pararobbsia alpina</name>
    <dbReference type="NCBI Taxonomy" id="621374"/>
    <lineage>
        <taxon>Bacteria</taxon>
        <taxon>Pseudomonadati</taxon>
        <taxon>Pseudomonadota</taxon>
        <taxon>Betaproteobacteria</taxon>
        <taxon>Burkholderiales</taxon>
        <taxon>Burkholderiaceae</taxon>
        <taxon>Pararobbsia</taxon>
    </lineage>
</organism>
<protein>
    <recommendedName>
        <fullName evidence="3">Transglycosylase SLT domain-containing protein</fullName>
    </recommendedName>
</protein>
<dbReference type="InterPro" id="IPR008258">
    <property type="entry name" value="Transglycosylase_SLT_dom_1"/>
</dbReference>
<dbReference type="AlphaFoldDB" id="A0A6S7AYD0"/>
<keyword evidence="5" id="KW-1185">Reference proteome</keyword>
<evidence type="ECO:0000313" key="5">
    <source>
        <dbReference type="Proteomes" id="UP000494115"/>
    </source>
</evidence>
<keyword evidence="2" id="KW-0812">Transmembrane</keyword>
<dbReference type="EMBL" id="CADIKM010000004">
    <property type="protein sequence ID" value="CAB3781774.1"/>
    <property type="molecule type" value="Genomic_DNA"/>
</dbReference>